<dbReference type="NCBIfam" id="TIGR01007">
    <property type="entry name" value="eps_fam"/>
    <property type="match status" value="1"/>
</dbReference>
<evidence type="ECO:0000256" key="2">
    <source>
        <dbReference type="ARBA" id="ARBA00011903"/>
    </source>
</evidence>
<dbReference type="InterPro" id="IPR050445">
    <property type="entry name" value="Bact_polysacc_biosynth/exp"/>
</dbReference>
<protein>
    <recommendedName>
        <fullName evidence="2">non-specific protein-tyrosine kinase</fullName>
        <ecNumber evidence="2">2.7.10.2</ecNumber>
    </recommendedName>
</protein>
<gene>
    <name evidence="11" type="ORF">GCM10011501_18570</name>
</gene>
<dbReference type="EC" id="2.7.10.2" evidence="2"/>
<proteinExistence type="inferred from homology"/>
<dbReference type="EMBL" id="BNAH01000006">
    <property type="protein sequence ID" value="GHE89334.1"/>
    <property type="molecule type" value="Genomic_DNA"/>
</dbReference>
<evidence type="ECO:0000256" key="9">
    <source>
        <dbReference type="SAM" id="MobiDB-lite"/>
    </source>
</evidence>
<feature type="compositionally biased region" description="Polar residues" evidence="9">
    <location>
        <begin position="25"/>
        <end position="35"/>
    </location>
</feature>
<dbReference type="NCBIfam" id="TIGR03018">
    <property type="entry name" value="pepcterm_TyrKin"/>
    <property type="match status" value="1"/>
</dbReference>
<keyword evidence="4" id="KW-0547">Nucleotide-binding</keyword>
<dbReference type="Pfam" id="PF13614">
    <property type="entry name" value="AAA_31"/>
    <property type="match status" value="1"/>
</dbReference>
<comment type="similarity">
    <text evidence="1">Belongs to the CpsD/CapB family.</text>
</comment>
<evidence type="ECO:0000313" key="12">
    <source>
        <dbReference type="Proteomes" id="UP000626370"/>
    </source>
</evidence>
<evidence type="ECO:0000256" key="8">
    <source>
        <dbReference type="ARBA" id="ARBA00051245"/>
    </source>
</evidence>
<evidence type="ECO:0000256" key="1">
    <source>
        <dbReference type="ARBA" id="ARBA00007316"/>
    </source>
</evidence>
<organism evidence="11 12">
    <name type="scientific">Thalassotalea profundi</name>
    <dbReference type="NCBI Taxonomy" id="2036687"/>
    <lineage>
        <taxon>Bacteria</taxon>
        <taxon>Pseudomonadati</taxon>
        <taxon>Pseudomonadota</taxon>
        <taxon>Gammaproteobacteria</taxon>
        <taxon>Alteromonadales</taxon>
        <taxon>Colwelliaceae</taxon>
        <taxon>Thalassotalea</taxon>
    </lineage>
</organism>
<evidence type="ECO:0000256" key="5">
    <source>
        <dbReference type="ARBA" id="ARBA00022777"/>
    </source>
</evidence>
<evidence type="ECO:0000256" key="6">
    <source>
        <dbReference type="ARBA" id="ARBA00022840"/>
    </source>
</evidence>
<dbReference type="RefSeq" id="WP_189377986.1">
    <property type="nucleotide sequence ID" value="NZ_BNAH01000006.1"/>
</dbReference>
<accession>A0ABQ3IS94</accession>
<evidence type="ECO:0000256" key="7">
    <source>
        <dbReference type="ARBA" id="ARBA00023137"/>
    </source>
</evidence>
<dbReference type="Gene3D" id="3.40.50.300">
    <property type="entry name" value="P-loop containing nucleotide triphosphate hydrolases"/>
    <property type="match status" value="1"/>
</dbReference>
<keyword evidence="12" id="KW-1185">Reference proteome</keyword>
<feature type="compositionally biased region" description="Basic and acidic residues" evidence="9">
    <location>
        <begin position="7"/>
        <end position="24"/>
    </location>
</feature>
<dbReference type="PANTHER" id="PTHR32309:SF13">
    <property type="entry name" value="FERRIC ENTEROBACTIN TRANSPORT PROTEIN FEPE"/>
    <property type="match status" value="1"/>
</dbReference>
<keyword evidence="3" id="KW-0808">Transferase</keyword>
<name>A0ABQ3IS94_9GAMM</name>
<evidence type="ECO:0000313" key="11">
    <source>
        <dbReference type="EMBL" id="GHE89334.1"/>
    </source>
</evidence>
<dbReference type="SUPFAM" id="SSF52540">
    <property type="entry name" value="P-loop containing nucleoside triphosphate hydrolases"/>
    <property type="match status" value="1"/>
</dbReference>
<dbReference type="InterPro" id="IPR025669">
    <property type="entry name" value="AAA_dom"/>
</dbReference>
<feature type="compositionally biased region" description="Basic and acidic residues" evidence="9">
    <location>
        <begin position="37"/>
        <end position="46"/>
    </location>
</feature>
<feature type="region of interest" description="Disordered" evidence="9">
    <location>
        <begin position="1"/>
        <end position="59"/>
    </location>
</feature>
<evidence type="ECO:0000256" key="4">
    <source>
        <dbReference type="ARBA" id="ARBA00022741"/>
    </source>
</evidence>
<keyword evidence="6" id="KW-0067">ATP-binding</keyword>
<sequence>MSTIEKALQKQKDKLKNSIDESKPVENTSNDSPETQADVHTKEVLKESSSSTTKEHSNNTFITIDKDELESRGYLVDNGTRKSIKDEFRQIKRKLLGNAFGAAAKTLKHPNLIMVSSSKPNEGKTFVSINLALSIALEQDKTVLLIDADVLRPSVNRELGLDEMPGLIEYLLGENQDIGECIYNTNIDKLKIIPAGKPHHLSNELLASDKMHALAEELAQRYPDRVVIFDCPPLIGVSETLVLSSFMGQALLVVEESKTQLADIQKATENLSEDLALGLVVNKAIRSHKDMYGYYGYGYGAN</sequence>
<keyword evidence="7" id="KW-0829">Tyrosine-protein kinase</keyword>
<dbReference type="Proteomes" id="UP000626370">
    <property type="component" value="Unassembled WGS sequence"/>
</dbReference>
<keyword evidence="5" id="KW-0418">Kinase</keyword>
<dbReference type="CDD" id="cd05387">
    <property type="entry name" value="BY-kinase"/>
    <property type="match status" value="1"/>
</dbReference>
<dbReference type="InterPro" id="IPR027417">
    <property type="entry name" value="P-loop_NTPase"/>
</dbReference>
<dbReference type="PANTHER" id="PTHR32309">
    <property type="entry name" value="TYROSINE-PROTEIN KINASE"/>
    <property type="match status" value="1"/>
</dbReference>
<feature type="domain" description="AAA" evidence="10">
    <location>
        <begin position="112"/>
        <end position="244"/>
    </location>
</feature>
<comment type="caution">
    <text evidence="11">The sequence shown here is derived from an EMBL/GenBank/DDBJ whole genome shotgun (WGS) entry which is preliminary data.</text>
</comment>
<evidence type="ECO:0000256" key="3">
    <source>
        <dbReference type="ARBA" id="ARBA00022679"/>
    </source>
</evidence>
<evidence type="ECO:0000259" key="10">
    <source>
        <dbReference type="Pfam" id="PF13614"/>
    </source>
</evidence>
<dbReference type="InterPro" id="IPR005702">
    <property type="entry name" value="Wzc-like_C"/>
</dbReference>
<comment type="catalytic activity">
    <reaction evidence="8">
        <text>L-tyrosyl-[protein] + ATP = O-phospho-L-tyrosyl-[protein] + ADP + H(+)</text>
        <dbReference type="Rhea" id="RHEA:10596"/>
        <dbReference type="Rhea" id="RHEA-COMP:10136"/>
        <dbReference type="Rhea" id="RHEA-COMP:20101"/>
        <dbReference type="ChEBI" id="CHEBI:15378"/>
        <dbReference type="ChEBI" id="CHEBI:30616"/>
        <dbReference type="ChEBI" id="CHEBI:46858"/>
        <dbReference type="ChEBI" id="CHEBI:61978"/>
        <dbReference type="ChEBI" id="CHEBI:456216"/>
        <dbReference type="EC" id="2.7.10.2"/>
    </reaction>
</comment>
<reference evidence="12" key="1">
    <citation type="journal article" date="2019" name="Int. J. Syst. Evol. Microbiol.">
        <title>The Global Catalogue of Microorganisms (GCM) 10K type strain sequencing project: providing services to taxonomists for standard genome sequencing and annotation.</title>
        <authorList>
            <consortium name="The Broad Institute Genomics Platform"/>
            <consortium name="The Broad Institute Genome Sequencing Center for Infectious Disease"/>
            <person name="Wu L."/>
            <person name="Ma J."/>
        </authorList>
    </citation>
    <scope>NUCLEOTIDE SEQUENCE [LARGE SCALE GENOMIC DNA]</scope>
    <source>
        <strain evidence="12">CGMCC 1.15922</strain>
    </source>
</reference>